<feature type="domain" description="Helicase C-terminal" evidence="9">
    <location>
        <begin position="727"/>
        <end position="892"/>
    </location>
</feature>
<feature type="region of interest" description="Disordered" evidence="7">
    <location>
        <begin position="24"/>
        <end position="56"/>
    </location>
</feature>
<evidence type="ECO:0000259" key="9">
    <source>
        <dbReference type="PROSITE" id="PS51194"/>
    </source>
</evidence>
<organism evidence="10 11">
    <name type="scientific">Rubroshorea leprosula</name>
    <dbReference type="NCBI Taxonomy" id="152421"/>
    <lineage>
        <taxon>Eukaryota</taxon>
        <taxon>Viridiplantae</taxon>
        <taxon>Streptophyta</taxon>
        <taxon>Embryophyta</taxon>
        <taxon>Tracheophyta</taxon>
        <taxon>Spermatophyta</taxon>
        <taxon>Magnoliopsida</taxon>
        <taxon>eudicotyledons</taxon>
        <taxon>Gunneridae</taxon>
        <taxon>Pentapetalae</taxon>
        <taxon>rosids</taxon>
        <taxon>malvids</taxon>
        <taxon>Malvales</taxon>
        <taxon>Dipterocarpaceae</taxon>
        <taxon>Rubroshorea</taxon>
    </lineage>
</organism>
<dbReference type="InterPro" id="IPR038718">
    <property type="entry name" value="SNF2-like_sf"/>
</dbReference>
<keyword evidence="5" id="KW-0067">ATP-binding</keyword>
<accession>A0AAV5KHR3</accession>
<dbReference type="Pfam" id="PF00176">
    <property type="entry name" value="SNF2-rel_dom"/>
    <property type="match status" value="1"/>
</dbReference>
<dbReference type="PANTHER" id="PTHR45821">
    <property type="entry name" value="SNF2 DOMAIN-CONTAINING PROTEIN CLASSY 2-RELATED"/>
    <property type="match status" value="1"/>
</dbReference>
<protein>
    <submittedName>
        <fullName evidence="10">Uncharacterized protein</fullName>
    </submittedName>
</protein>
<name>A0AAV5KHR3_9ROSI</name>
<reference evidence="10 11" key="1">
    <citation type="journal article" date="2021" name="Commun. Biol.">
        <title>The genome of Shorea leprosula (Dipterocarpaceae) highlights the ecological relevance of drought in aseasonal tropical rainforests.</title>
        <authorList>
            <person name="Ng K.K.S."/>
            <person name="Kobayashi M.J."/>
            <person name="Fawcett J.A."/>
            <person name="Hatakeyama M."/>
            <person name="Paape T."/>
            <person name="Ng C.H."/>
            <person name="Ang C.C."/>
            <person name="Tnah L.H."/>
            <person name="Lee C.T."/>
            <person name="Nishiyama T."/>
            <person name="Sese J."/>
            <person name="O'Brien M.J."/>
            <person name="Copetti D."/>
            <person name="Mohd Noor M.I."/>
            <person name="Ong R.C."/>
            <person name="Putra M."/>
            <person name="Sireger I.Z."/>
            <person name="Indrioko S."/>
            <person name="Kosugi Y."/>
            <person name="Izuno A."/>
            <person name="Isagi Y."/>
            <person name="Lee S.L."/>
            <person name="Shimizu K.K."/>
        </authorList>
    </citation>
    <scope>NUCLEOTIDE SEQUENCE [LARGE SCALE GENOMIC DNA]</scope>
    <source>
        <strain evidence="10">214</strain>
    </source>
</reference>
<keyword evidence="4" id="KW-0347">Helicase</keyword>
<evidence type="ECO:0000256" key="7">
    <source>
        <dbReference type="SAM" id="MobiDB-lite"/>
    </source>
</evidence>
<comment type="caution">
    <text evidence="10">The sequence shown here is derived from an EMBL/GenBank/DDBJ whole genome shotgun (WGS) entry which is preliminary data.</text>
</comment>
<dbReference type="EMBL" id="BPVZ01000064">
    <property type="protein sequence ID" value="GKV24152.1"/>
    <property type="molecule type" value="Genomic_DNA"/>
</dbReference>
<dbReference type="PANTHER" id="PTHR45821:SF1">
    <property type="entry name" value="ATP-DEPENDENT HELICASE FAMILY PROTEIN-RELATED"/>
    <property type="match status" value="1"/>
</dbReference>
<keyword evidence="6" id="KW-0539">Nucleus</keyword>
<dbReference type="SMART" id="SM00487">
    <property type="entry name" value="DEXDc"/>
    <property type="match status" value="1"/>
</dbReference>
<evidence type="ECO:0000256" key="4">
    <source>
        <dbReference type="ARBA" id="ARBA00022806"/>
    </source>
</evidence>
<sequence>MEPPLMVFPERFVLTNEVHSKQYKRRKLQRDEIDNGTMATRANTQDKTKEKKQKVSPNVIDYSDPFAISNMLDTFNAGGKYGSVTKEIDALVLRNTEMLNPFLVMYPVLSTMFPDGKNDLEKEALELATIQAARDNVVGFGDDNVANHVTTKISPVVIPDSDDEDNGIEKPQHNSLEVSVWKPPASAGQFLVRDIGFREYMEKRMYRDEKVALPNAVNKKSLSRAVGTKSLSGAVDIKKDEGVYLGVEEDFDDQTEPKDDGLGDIWKEMTMALECSKEVSEDPSSEEHVEEDEDCDHSFVLKDDIGYVCRICGVIEKGIETIIDIQFNKTKRSTRTYANEPRNTKDRESTGAVGVKLSKDDLIAIDITAHPRHMKQMKPHQVEGFNFLLSNLVTENPGGCILAHAPGSGKTFMIISFMQSFLAKYPHAKPLVVLPKGILATWKKEFETWQVEDIPLFDFYSVKADNRAQQLEVLKQWVEKKSILFLGYKQFSTIICDGGTSNTSVTCQEILLKAPTILILDEGHTPRNENTDVLQSLAKIQTPRKVVLSGTLYQNHVKEVFNILNLVRPKFLRIDTSRAVIKRILSKVNISGVRKQLKAGADAVFYDLVEHTLQKDENFERKTSVIHDLREMTSRVLHYYKGDFLDELPGLVDFTVVLNLSSRQKNEVQNLKKFQRKFKISSVGSAVYLHPKLNSFSERSVATDVQMDEMLEKLDVNDGIKAKFFLNMLNLCDSAGEKMLVFSQYLTPLKFLERLAVKMKGWHLGREIFSITGDSSSDEREYSMERFNNSPDARVFFGSIKACGEGISLVGASRIIILDVHLNPSVTRQAIGRAFRPGQKKKVYAYRLIAADSPEEEDHSTCFKKELIAKMWFEWNEYCGYRDFQVETVDVNVCDDLFLDSPLLREDIRVLYRR</sequence>
<dbReference type="GO" id="GO:0080188">
    <property type="term" value="P:gene silencing by siRNA-directed DNA methylation"/>
    <property type="evidence" value="ECO:0007669"/>
    <property type="project" value="InterPro"/>
</dbReference>
<dbReference type="InterPro" id="IPR027417">
    <property type="entry name" value="P-loop_NTPase"/>
</dbReference>
<keyword evidence="2" id="KW-0547">Nucleotide-binding</keyword>
<evidence type="ECO:0000313" key="11">
    <source>
        <dbReference type="Proteomes" id="UP001054252"/>
    </source>
</evidence>
<dbReference type="GO" id="GO:0004386">
    <property type="term" value="F:helicase activity"/>
    <property type="evidence" value="ECO:0007669"/>
    <property type="project" value="UniProtKB-KW"/>
</dbReference>
<dbReference type="PROSITE" id="PS51192">
    <property type="entry name" value="HELICASE_ATP_BIND_1"/>
    <property type="match status" value="1"/>
</dbReference>
<evidence type="ECO:0000256" key="1">
    <source>
        <dbReference type="ARBA" id="ARBA00004123"/>
    </source>
</evidence>
<dbReference type="Pfam" id="PF00271">
    <property type="entry name" value="Helicase_C"/>
    <property type="match status" value="1"/>
</dbReference>
<dbReference type="GO" id="GO:0005524">
    <property type="term" value="F:ATP binding"/>
    <property type="evidence" value="ECO:0007669"/>
    <property type="project" value="UniProtKB-KW"/>
</dbReference>
<dbReference type="InterPro" id="IPR000330">
    <property type="entry name" value="SNF2_N"/>
</dbReference>
<dbReference type="PROSITE" id="PS51194">
    <property type="entry name" value="HELICASE_CTER"/>
    <property type="match status" value="1"/>
</dbReference>
<dbReference type="CDD" id="cd18793">
    <property type="entry name" value="SF2_C_SNF"/>
    <property type="match status" value="1"/>
</dbReference>
<evidence type="ECO:0000313" key="10">
    <source>
        <dbReference type="EMBL" id="GKV24152.1"/>
    </source>
</evidence>
<dbReference type="InterPro" id="IPR001650">
    <property type="entry name" value="Helicase_C-like"/>
</dbReference>
<keyword evidence="3" id="KW-0378">Hydrolase</keyword>
<dbReference type="Gene3D" id="3.40.50.10810">
    <property type="entry name" value="Tandem AAA-ATPase domain"/>
    <property type="match status" value="1"/>
</dbReference>
<evidence type="ECO:0000259" key="8">
    <source>
        <dbReference type="PROSITE" id="PS51192"/>
    </source>
</evidence>
<dbReference type="GO" id="GO:0016787">
    <property type="term" value="F:hydrolase activity"/>
    <property type="evidence" value="ECO:0007669"/>
    <property type="project" value="UniProtKB-KW"/>
</dbReference>
<evidence type="ECO:0000256" key="2">
    <source>
        <dbReference type="ARBA" id="ARBA00022741"/>
    </source>
</evidence>
<comment type="subcellular location">
    <subcellularLocation>
        <location evidence="1">Nucleus</location>
    </subcellularLocation>
</comment>
<dbReference type="Proteomes" id="UP001054252">
    <property type="component" value="Unassembled WGS sequence"/>
</dbReference>
<dbReference type="InterPro" id="IPR044567">
    <property type="entry name" value="CLSY/DRD1"/>
</dbReference>
<dbReference type="Gene3D" id="3.40.50.300">
    <property type="entry name" value="P-loop containing nucleotide triphosphate hydrolases"/>
    <property type="match status" value="1"/>
</dbReference>
<dbReference type="InterPro" id="IPR049730">
    <property type="entry name" value="SNF2/RAD54-like_C"/>
</dbReference>
<keyword evidence="11" id="KW-1185">Reference proteome</keyword>
<dbReference type="SMART" id="SM00490">
    <property type="entry name" value="HELICc"/>
    <property type="match status" value="1"/>
</dbReference>
<evidence type="ECO:0000256" key="3">
    <source>
        <dbReference type="ARBA" id="ARBA00022801"/>
    </source>
</evidence>
<dbReference type="GO" id="GO:0005634">
    <property type="term" value="C:nucleus"/>
    <property type="evidence" value="ECO:0007669"/>
    <property type="project" value="UniProtKB-SubCell"/>
</dbReference>
<evidence type="ECO:0000256" key="6">
    <source>
        <dbReference type="ARBA" id="ARBA00023242"/>
    </source>
</evidence>
<dbReference type="SUPFAM" id="SSF52540">
    <property type="entry name" value="P-loop containing nucleoside triphosphate hydrolases"/>
    <property type="match status" value="2"/>
</dbReference>
<dbReference type="AlphaFoldDB" id="A0AAV5KHR3"/>
<gene>
    <name evidence="10" type="ORF">SLEP1_g33799</name>
</gene>
<feature type="domain" description="Helicase ATP-binding" evidence="8">
    <location>
        <begin position="391"/>
        <end position="570"/>
    </location>
</feature>
<proteinExistence type="predicted"/>
<evidence type="ECO:0000256" key="5">
    <source>
        <dbReference type="ARBA" id="ARBA00022840"/>
    </source>
</evidence>
<dbReference type="InterPro" id="IPR014001">
    <property type="entry name" value="Helicase_ATP-bd"/>
</dbReference>